<evidence type="ECO:0000313" key="2">
    <source>
        <dbReference type="Proteomes" id="UP000054248"/>
    </source>
</evidence>
<organism evidence="1 2">
    <name type="scientific">Tulasnella calospora MUT 4182</name>
    <dbReference type="NCBI Taxonomy" id="1051891"/>
    <lineage>
        <taxon>Eukaryota</taxon>
        <taxon>Fungi</taxon>
        <taxon>Dikarya</taxon>
        <taxon>Basidiomycota</taxon>
        <taxon>Agaricomycotina</taxon>
        <taxon>Agaricomycetes</taxon>
        <taxon>Cantharellales</taxon>
        <taxon>Tulasnellaceae</taxon>
        <taxon>Tulasnella</taxon>
    </lineage>
</organism>
<reference evidence="2" key="2">
    <citation type="submission" date="2015-01" db="EMBL/GenBank/DDBJ databases">
        <title>Evolutionary Origins and Diversification of the Mycorrhizal Mutualists.</title>
        <authorList>
            <consortium name="DOE Joint Genome Institute"/>
            <consortium name="Mycorrhizal Genomics Consortium"/>
            <person name="Kohler A."/>
            <person name="Kuo A."/>
            <person name="Nagy L.G."/>
            <person name="Floudas D."/>
            <person name="Copeland A."/>
            <person name="Barry K.W."/>
            <person name="Cichocki N."/>
            <person name="Veneault-Fourrey C."/>
            <person name="LaButti K."/>
            <person name="Lindquist E.A."/>
            <person name="Lipzen A."/>
            <person name="Lundell T."/>
            <person name="Morin E."/>
            <person name="Murat C."/>
            <person name="Riley R."/>
            <person name="Ohm R."/>
            <person name="Sun H."/>
            <person name="Tunlid A."/>
            <person name="Henrissat B."/>
            <person name="Grigoriev I.V."/>
            <person name="Hibbett D.S."/>
            <person name="Martin F."/>
        </authorList>
    </citation>
    <scope>NUCLEOTIDE SEQUENCE [LARGE SCALE GENOMIC DNA]</scope>
    <source>
        <strain evidence="2">MUT 4182</strain>
    </source>
</reference>
<sequence>MADLLRAGCVSIHYLWEDVRLDWRRGQKSPLVGQTGGAVAIRLLLPWFRFDFRSPLGTIQPIA</sequence>
<gene>
    <name evidence="1" type="ORF">M407DRAFT_245699</name>
</gene>
<keyword evidence="2" id="KW-1185">Reference proteome</keyword>
<name>A0A0C3LH04_9AGAM</name>
<dbReference type="EMBL" id="KN823163">
    <property type="protein sequence ID" value="KIO20732.1"/>
    <property type="molecule type" value="Genomic_DNA"/>
</dbReference>
<protein>
    <submittedName>
        <fullName evidence="1">Uncharacterized protein</fullName>
    </submittedName>
</protein>
<dbReference type="AlphaFoldDB" id="A0A0C3LH04"/>
<reference evidence="1 2" key="1">
    <citation type="submission" date="2014-04" db="EMBL/GenBank/DDBJ databases">
        <authorList>
            <consortium name="DOE Joint Genome Institute"/>
            <person name="Kuo A."/>
            <person name="Girlanda M."/>
            <person name="Perotto S."/>
            <person name="Kohler A."/>
            <person name="Nagy L.G."/>
            <person name="Floudas D."/>
            <person name="Copeland A."/>
            <person name="Barry K.W."/>
            <person name="Cichocki N."/>
            <person name="Veneault-Fourrey C."/>
            <person name="LaButti K."/>
            <person name="Lindquist E.A."/>
            <person name="Lipzen A."/>
            <person name="Lundell T."/>
            <person name="Morin E."/>
            <person name="Murat C."/>
            <person name="Sun H."/>
            <person name="Tunlid A."/>
            <person name="Henrissat B."/>
            <person name="Grigoriev I.V."/>
            <person name="Hibbett D.S."/>
            <person name="Martin F."/>
            <person name="Nordberg H.P."/>
            <person name="Cantor M.N."/>
            <person name="Hua S.X."/>
        </authorList>
    </citation>
    <scope>NUCLEOTIDE SEQUENCE [LARGE SCALE GENOMIC DNA]</scope>
    <source>
        <strain evidence="1 2">MUT 4182</strain>
    </source>
</reference>
<proteinExistence type="predicted"/>
<dbReference type="HOGENOM" id="CLU_2887487_0_0_1"/>
<evidence type="ECO:0000313" key="1">
    <source>
        <dbReference type="EMBL" id="KIO20732.1"/>
    </source>
</evidence>
<accession>A0A0C3LH04</accession>
<dbReference type="Proteomes" id="UP000054248">
    <property type="component" value="Unassembled WGS sequence"/>
</dbReference>